<evidence type="ECO:0000313" key="1">
    <source>
        <dbReference type="EMBL" id="QNR66271.1"/>
    </source>
</evidence>
<dbReference type="Proteomes" id="UP000516384">
    <property type="component" value="Chromosome"/>
</dbReference>
<protein>
    <submittedName>
        <fullName evidence="1">Uncharacterized protein</fullName>
    </submittedName>
</protein>
<name>A0A7H0Y5B3_9BACL</name>
<reference evidence="1 2" key="1">
    <citation type="submission" date="2020-09" db="EMBL/GenBank/DDBJ databases">
        <title>Characterization of Paenibacillus peoriae strain ZF390 with broad-spectrum antimicrobial activity as a potential biocontrol agent.</title>
        <authorList>
            <person name="Li L."/>
            <person name="Zhao Y."/>
            <person name="Li B."/>
            <person name="Xie X."/>
        </authorList>
    </citation>
    <scope>NUCLEOTIDE SEQUENCE [LARGE SCALE GENOMIC DNA]</scope>
    <source>
        <strain evidence="1 2">ZF390</strain>
    </source>
</reference>
<accession>A0A7H0Y5B3</accession>
<proteinExistence type="predicted"/>
<dbReference type="RefSeq" id="WP_190297749.1">
    <property type="nucleotide sequence ID" value="NZ_CP061172.1"/>
</dbReference>
<dbReference type="InterPro" id="IPR032722">
    <property type="entry name" value="Deaminase_XOO_2897"/>
</dbReference>
<dbReference type="Pfam" id="PF14440">
    <property type="entry name" value="XOO_2897-deam"/>
    <property type="match status" value="1"/>
</dbReference>
<evidence type="ECO:0000313" key="2">
    <source>
        <dbReference type="Proteomes" id="UP000516384"/>
    </source>
</evidence>
<organism evidence="1 2">
    <name type="scientific">Paenibacillus peoriae</name>
    <dbReference type="NCBI Taxonomy" id="59893"/>
    <lineage>
        <taxon>Bacteria</taxon>
        <taxon>Bacillati</taxon>
        <taxon>Bacillota</taxon>
        <taxon>Bacilli</taxon>
        <taxon>Bacillales</taxon>
        <taxon>Paenibacillaceae</taxon>
        <taxon>Paenibacillus</taxon>
    </lineage>
</organism>
<gene>
    <name evidence="1" type="ORF">IAQ67_20870</name>
</gene>
<dbReference type="AlphaFoldDB" id="A0A7H0Y5B3"/>
<sequence>MEESHQVSPREPCILGGHNCKELLSKELPDAEVTYSVEYGDKASRDRAILV</sequence>
<dbReference type="EMBL" id="CP061172">
    <property type="protein sequence ID" value="QNR66271.1"/>
    <property type="molecule type" value="Genomic_DNA"/>
</dbReference>